<evidence type="ECO:0000259" key="6">
    <source>
        <dbReference type="Pfam" id="PF00152"/>
    </source>
</evidence>
<dbReference type="GO" id="GO:0005524">
    <property type="term" value="F:ATP binding"/>
    <property type="evidence" value="ECO:0007669"/>
    <property type="project" value="UniProtKB-KW"/>
</dbReference>
<keyword evidence="5" id="KW-0030">Aminoacyl-tRNA synthetase</keyword>
<dbReference type="InterPro" id="IPR045864">
    <property type="entry name" value="aa-tRNA-synth_II/BPL/LPL"/>
</dbReference>
<evidence type="ECO:0000256" key="3">
    <source>
        <dbReference type="ARBA" id="ARBA00022840"/>
    </source>
</evidence>
<proteinExistence type="predicted"/>
<feature type="domain" description="Aminoacyl-tRNA synthetase class II (D/K/N)" evidence="6">
    <location>
        <begin position="98"/>
        <end position="137"/>
    </location>
</feature>
<protein>
    <recommendedName>
        <fullName evidence="6">Aminoacyl-tRNA synthetase class II (D/K/N) domain-containing protein</fullName>
    </recommendedName>
</protein>
<dbReference type="SUPFAM" id="SSF55681">
    <property type="entry name" value="Class II aaRS and biotin synthetases"/>
    <property type="match status" value="1"/>
</dbReference>
<sequence>NDLYNRLNRFLDKGVQVINYKDAIEKLNEVKQQFDEKNIFFGLDLATEHEKYIADKLFGGPVAVINYPKEIKAFYMKQNSDNKTVACFDILVPGIGELDLRRFGQAQSAGFGIGFERLVMYVTGIENIRDAIPFPRTTNNLK</sequence>
<dbReference type="PANTHER" id="PTHR22594">
    <property type="entry name" value="ASPARTYL/LYSYL-TRNA SYNTHETASE"/>
    <property type="match status" value="1"/>
</dbReference>
<name>A0A2C9M5D6_BIOGL</name>
<reference evidence="7" key="1">
    <citation type="submission" date="2020-05" db="UniProtKB">
        <authorList>
            <consortium name="EnsemblMetazoa"/>
        </authorList>
    </citation>
    <scope>IDENTIFICATION</scope>
    <source>
        <strain evidence="7">BB02</strain>
    </source>
</reference>
<dbReference type="GO" id="GO:0004816">
    <property type="term" value="F:asparagine-tRNA ligase activity"/>
    <property type="evidence" value="ECO:0007669"/>
    <property type="project" value="TreeGrafter"/>
</dbReference>
<dbReference type="GO" id="GO:0005739">
    <property type="term" value="C:mitochondrion"/>
    <property type="evidence" value="ECO:0007669"/>
    <property type="project" value="TreeGrafter"/>
</dbReference>
<dbReference type="PANTHER" id="PTHR22594:SF34">
    <property type="entry name" value="ASPARAGINE--TRNA LIGASE, MITOCHONDRIAL-RELATED"/>
    <property type="match status" value="1"/>
</dbReference>
<dbReference type="VEuPathDB" id="VectorBase:BGLAX_034329"/>
<organism evidence="7 8">
    <name type="scientific">Biomphalaria glabrata</name>
    <name type="common">Bloodfluke planorb</name>
    <name type="synonym">Freshwater snail</name>
    <dbReference type="NCBI Taxonomy" id="6526"/>
    <lineage>
        <taxon>Eukaryota</taxon>
        <taxon>Metazoa</taxon>
        <taxon>Spiralia</taxon>
        <taxon>Lophotrochozoa</taxon>
        <taxon>Mollusca</taxon>
        <taxon>Gastropoda</taxon>
        <taxon>Heterobranchia</taxon>
        <taxon>Euthyneura</taxon>
        <taxon>Panpulmonata</taxon>
        <taxon>Hygrophila</taxon>
        <taxon>Lymnaeoidea</taxon>
        <taxon>Planorbidae</taxon>
        <taxon>Biomphalaria</taxon>
    </lineage>
</organism>
<keyword evidence="2" id="KW-0547">Nucleotide-binding</keyword>
<gene>
    <name evidence="7" type="primary">106078278</name>
</gene>
<dbReference type="AlphaFoldDB" id="A0A2C9M5D6"/>
<dbReference type="Pfam" id="PF00152">
    <property type="entry name" value="tRNA-synt_2"/>
    <property type="match status" value="1"/>
</dbReference>
<keyword evidence="3" id="KW-0067">ATP-binding</keyword>
<accession>A0A2C9M5D6</accession>
<keyword evidence="4" id="KW-0648">Protein biosynthesis</keyword>
<evidence type="ECO:0000313" key="7">
    <source>
        <dbReference type="EnsemblMetazoa" id="BGLB038749-PA"/>
    </source>
</evidence>
<evidence type="ECO:0000256" key="5">
    <source>
        <dbReference type="ARBA" id="ARBA00023146"/>
    </source>
</evidence>
<dbReference type="EnsemblMetazoa" id="BGLB038749-RA">
    <property type="protein sequence ID" value="BGLB038749-PA"/>
    <property type="gene ID" value="BGLB038749"/>
</dbReference>
<dbReference type="InterPro" id="IPR004364">
    <property type="entry name" value="Aa-tRNA-synt_II"/>
</dbReference>
<keyword evidence="1" id="KW-0436">Ligase</keyword>
<dbReference type="STRING" id="6526.A0A2C9M5D6"/>
<evidence type="ECO:0000256" key="1">
    <source>
        <dbReference type="ARBA" id="ARBA00022598"/>
    </source>
</evidence>
<dbReference type="VEuPathDB" id="VectorBase:BGLB038749"/>
<dbReference type="GO" id="GO:0006421">
    <property type="term" value="P:asparaginyl-tRNA aminoacylation"/>
    <property type="evidence" value="ECO:0007669"/>
    <property type="project" value="TreeGrafter"/>
</dbReference>
<dbReference type="Proteomes" id="UP000076420">
    <property type="component" value="Unassembled WGS sequence"/>
</dbReference>
<evidence type="ECO:0000256" key="4">
    <source>
        <dbReference type="ARBA" id="ARBA00022917"/>
    </source>
</evidence>
<evidence type="ECO:0000256" key="2">
    <source>
        <dbReference type="ARBA" id="ARBA00022741"/>
    </source>
</evidence>
<evidence type="ECO:0000313" key="8">
    <source>
        <dbReference type="Proteomes" id="UP000076420"/>
    </source>
</evidence>
<dbReference type="Gene3D" id="3.30.930.10">
    <property type="entry name" value="Bira Bifunctional Protein, Domain 2"/>
    <property type="match status" value="2"/>
</dbReference>